<dbReference type="OrthoDB" id="9777457at2"/>
<dbReference type="InterPro" id="IPR029058">
    <property type="entry name" value="AB_hydrolase_fold"/>
</dbReference>
<evidence type="ECO:0000313" key="5">
    <source>
        <dbReference type="Proteomes" id="UP000199666"/>
    </source>
</evidence>
<feature type="domain" description="Peptidase S9 prolyl oligopeptidase catalytic" evidence="2">
    <location>
        <begin position="546"/>
        <end position="728"/>
    </location>
</feature>
<dbReference type="Gene3D" id="2.140.10.30">
    <property type="entry name" value="Dipeptidylpeptidase IV, N-terminal domain"/>
    <property type="match status" value="1"/>
</dbReference>
<dbReference type="STRING" id="414048.SAMN04489864_102188"/>
<keyword evidence="1" id="KW-0732">Signal</keyword>
<dbReference type="SUPFAM" id="SSF82171">
    <property type="entry name" value="DPP6 N-terminal domain-like"/>
    <property type="match status" value="1"/>
</dbReference>
<evidence type="ECO:0000313" key="4">
    <source>
        <dbReference type="EMBL" id="SFG77013.1"/>
    </source>
</evidence>
<reference evidence="4 5" key="1">
    <citation type="submission" date="2016-10" db="EMBL/GenBank/DDBJ databases">
        <authorList>
            <person name="de Groot N.N."/>
        </authorList>
    </citation>
    <scope>NUCLEOTIDE SEQUENCE [LARGE SCALE GENOMIC DNA]</scope>
    <source>
        <strain evidence="4 5">DSM 18684</strain>
    </source>
</reference>
<dbReference type="GO" id="GO:0008236">
    <property type="term" value="F:serine-type peptidase activity"/>
    <property type="evidence" value="ECO:0007669"/>
    <property type="project" value="InterPro"/>
</dbReference>
<evidence type="ECO:0000259" key="3">
    <source>
        <dbReference type="Pfam" id="PF00930"/>
    </source>
</evidence>
<dbReference type="Pfam" id="PF00326">
    <property type="entry name" value="Peptidase_S9"/>
    <property type="match status" value="1"/>
</dbReference>
<dbReference type="Pfam" id="PF00930">
    <property type="entry name" value="DPPIV_N"/>
    <property type="match status" value="1"/>
</dbReference>
<keyword evidence="5" id="KW-1185">Reference proteome</keyword>
<dbReference type="EMBL" id="FOPP01000002">
    <property type="protein sequence ID" value="SFG77013.1"/>
    <property type="molecule type" value="Genomic_DNA"/>
</dbReference>
<protein>
    <submittedName>
        <fullName evidence="4">Prolyl oligopeptidase family protein</fullName>
    </submittedName>
</protein>
<feature type="chain" id="PRO_5011652785" evidence="1">
    <location>
        <begin position="21"/>
        <end position="752"/>
    </location>
</feature>
<feature type="signal peptide" evidence="1">
    <location>
        <begin position="1"/>
        <end position="20"/>
    </location>
</feature>
<dbReference type="PANTHER" id="PTHR11731:SF118">
    <property type="entry name" value="BLR1971 PROTEIN"/>
    <property type="match status" value="1"/>
</dbReference>
<dbReference type="AlphaFoldDB" id="A0A1I2UIZ0"/>
<dbReference type="Gene3D" id="3.40.50.1820">
    <property type="entry name" value="alpha/beta hydrolase"/>
    <property type="match status" value="1"/>
</dbReference>
<gene>
    <name evidence="4" type="ORF">SAMN04489864_102188</name>
</gene>
<dbReference type="PANTHER" id="PTHR11731">
    <property type="entry name" value="PROTEASE FAMILY S9B,C DIPEPTIDYL-PEPTIDASE IV-RELATED"/>
    <property type="match status" value="1"/>
</dbReference>
<dbReference type="GO" id="GO:0006508">
    <property type="term" value="P:proteolysis"/>
    <property type="evidence" value="ECO:0007669"/>
    <property type="project" value="InterPro"/>
</dbReference>
<dbReference type="Proteomes" id="UP000199666">
    <property type="component" value="Unassembled WGS sequence"/>
</dbReference>
<evidence type="ECO:0000256" key="1">
    <source>
        <dbReference type="SAM" id="SignalP"/>
    </source>
</evidence>
<evidence type="ECO:0000259" key="2">
    <source>
        <dbReference type="Pfam" id="PF00326"/>
    </source>
</evidence>
<sequence length="752" mass="86268">MKLKPLFLFLLLSYALTTAAQGKKEDYQRAELLNGTIQNKIYHSPNAFNWLNAKQQYFYSVLTARGTEFFTVNAKDYQKNEAFDQQKLAQSLTDFFKKPFKPYELPVTRLTMDNSGTVLEFSYDQKTWNYDLATSVIKAHNNVDNFRPQGYWGDQGNEFLNRKTKSPDGKWLAYIKNFNVYIQAIDSNEEFQLSFDGSEGEYYQSNMAWSPDSKKLATNKVRPNKPHLIYFVESSPTTQLQPILQSRNYLKPGDALPQMQPSLFLIDGKKQIQVDHSLIPSQYNLTNLTWRKDSRAFTFEYNQRGHQKYAVLEVTSKGTIKELISEKSKTFISYSGKKYRYDVRDGQEIIWASERDGWNHLYLYDGNGTLKNQITKGNWVVRNVVRVNESERFLIFEGSGMEKNQDPYFIHYYKINFDGTGIVKLTTENGNHKATFSSDFTTFIDAYSTLEKPQTTLLRDARTGKVLKKLEEATIEPLLATGWKLPEIFTAKGRDGETDIWGMIIRPSNFDPAKKYPVIEYIYAGPHDSFVPKSFVNDSRGSLHELAELGFIVVQCDGMGTSNRSKAFHDVAWKNLKDGGFPDRIAWIKAAAKKYSYMDLSRVGIFGNSAGGQSSLGALLFHPDFYKVAVSSSGCHDNRMDKMWWNEQWMGYPIGVEYAESSNVDNAYKLQGKLLLILGELDDNVDPSSTMQVINQLIKANKNFDFLMVPGMKHSLGGDYGEHKRRDFFVKHLLNVDPPEWDWKTNITVPKP</sequence>
<accession>A0A1I2UIZ0</accession>
<dbReference type="InterPro" id="IPR002469">
    <property type="entry name" value="Peptidase_S9B_N"/>
</dbReference>
<organism evidence="4 5">
    <name type="scientific">Pedobacter insulae</name>
    <dbReference type="NCBI Taxonomy" id="414048"/>
    <lineage>
        <taxon>Bacteria</taxon>
        <taxon>Pseudomonadati</taxon>
        <taxon>Bacteroidota</taxon>
        <taxon>Sphingobacteriia</taxon>
        <taxon>Sphingobacteriales</taxon>
        <taxon>Sphingobacteriaceae</taxon>
        <taxon>Pedobacter</taxon>
    </lineage>
</organism>
<dbReference type="SUPFAM" id="SSF53474">
    <property type="entry name" value="alpha/beta-Hydrolases"/>
    <property type="match status" value="1"/>
</dbReference>
<dbReference type="InterPro" id="IPR001375">
    <property type="entry name" value="Peptidase_S9_cat"/>
</dbReference>
<name>A0A1I2UIZ0_9SPHI</name>
<dbReference type="InterPro" id="IPR050278">
    <property type="entry name" value="Serine_Prot_S9B/DPPIV"/>
</dbReference>
<proteinExistence type="predicted"/>
<feature type="domain" description="Dipeptidylpeptidase IV N-terminal" evidence="3">
    <location>
        <begin position="120"/>
        <end position="453"/>
    </location>
</feature>
<dbReference type="RefSeq" id="WP_090992247.1">
    <property type="nucleotide sequence ID" value="NZ_FOPP01000002.1"/>
</dbReference>